<dbReference type="GO" id="GO:0003955">
    <property type="term" value="F:NAD(P)H dehydrogenase (quinone) activity"/>
    <property type="evidence" value="ECO:0007669"/>
    <property type="project" value="TreeGrafter"/>
</dbReference>
<evidence type="ECO:0000256" key="2">
    <source>
        <dbReference type="ARBA" id="ARBA00023002"/>
    </source>
</evidence>
<keyword evidence="2" id="KW-0560">Oxidoreductase</keyword>
<evidence type="ECO:0000313" key="5">
    <source>
        <dbReference type="Proteomes" id="UP001204068"/>
    </source>
</evidence>
<dbReference type="RefSeq" id="WP_196968653.1">
    <property type="nucleotide sequence ID" value="NZ_CP077960.1"/>
</dbReference>
<dbReference type="Pfam" id="PF02525">
    <property type="entry name" value="Flavodoxin_2"/>
    <property type="match status" value="1"/>
</dbReference>
<accession>A0AAW5LJ68</accession>
<dbReference type="InterPro" id="IPR003680">
    <property type="entry name" value="Flavodoxin_fold"/>
</dbReference>
<evidence type="ECO:0000256" key="1">
    <source>
        <dbReference type="ARBA" id="ARBA00006252"/>
    </source>
</evidence>
<feature type="domain" description="Flavodoxin-like fold" evidence="3">
    <location>
        <begin position="4"/>
        <end position="180"/>
    </location>
</feature>
<comment type="caution">
    <text evidence="4">The sequence shown here is derived from an EMBL/GenBank/DDBJ whole genome shotgun (WGS) entry which is preliminary data.</text>
</comment>
<dbReference type="EMBL" id="JANILD010000003">
    <property type="protein sequence ID" value="MCQ9303499.1"/>
    <property type="molecule type" value="Genomic_DNA"/>
</dbReference>
<name>A0AAW5LJ68_MAMSC</name>
<evidence type="ECO:0000259" key="3">
    <source>
        <dbReference type="Pfam" id="PF02525"/>
    </source>
</evidence>
<evidence type="ECO:0000313" key="4">
    <source>
        <dbReference type="EMBL" id="MCQ9303499.1"/>
    </source>
</evidence>
<dbReference type="GO" id="GO:0005829">
    <property type="term" value="C:cytosol"/>
    <property type="evidence" value="ECO:0007669"/>
    <property type="project" value="TreeGrafter"/>
</dbReference>
<comment type="similarity">
    <text evidence="1">Belongs to the NAD(P)H dehydrogenase (quinone) family.</text>
</comment>
<dbReference type="InterPro" id="IPR029039">
    <property type="entry name" value="Flavoprotein-like_sf"/>
</dbReference>
<dbReference type="Proteomes" id="UP001204068">
    <property type="component" value="Unassembled WGS sequence"/>
</dbReference>
<organism evidence="4 5">
    <name type="scientific">Mammaliicoccus sciuri</name>
    <name type="common">Staphylococcus sciuri</name>
    <dbReference type="NCBI Taxonomy" id="1296"/>
    <lineage>
        <taxon>Bacteria</taxon>
        <taxon>Bacillati</taxon>
        <taxon>Bacillota</taxon>
        <taxon>Bacilli</taxon>
        <taxon>Bacillales</taxon>
        <taxon>Staphylococcaceae</taxon>
        <taxon>Mammaliicoccus</taxon>
    </lineage>
</organism>
<proteinExistence type="inferred from homology"/>
<gene>
    <name evidence="4" type="ORF">NQ032_07770</name>
</gene>
<dbReference type="SUPFAM" id="SSF52218">
    <property type="entry name" value="Flavoproteins"/>
    <property type="match status" value="1"/>
</dbReference>
<dbReference type="Gene3D" id="3.40.50.360">
    <property type="match status" value="1"/>
</dbReference>
<protein>
    <submittedName>
        <fullName evidence="4">NAD(P)H-dependent oxidoreductase</fullName>
    </submittedName>
</protein>
<dbReference type="PANTHER" id="PTHR10204:SF34">
    <property type="entry name" value="NAD(P)H DEHYDROGENASE [QUINONE] 1 ISOFORM 1"/>
    <property type="match status" value="1"/>
</dbReference>
<reference evidence="4" key="1">
    <citation type="submission" date="2022-07" db="EMBL/GenBank/DDBJ databases">
        <title>Bacterial species isolated from the porcine tonsil microbiota.</title>
        <authorList>
            <person name="Oliveira I.M.F."/>
        </authorList>
    </citation>
    <scope>NUCLEOTIDE SEQUENCE</scope>
    <source>
        <strain evidence="4">8QC2O2</strain>
    </source>
</reference>
<dbReference type="AlphaFoldDB" id="A0AAW5LJ68"/>
<dbReference type="PANTHER" id="PTHR10204">
    <property type="entry name" value="NAD P H OXIDOREDUCTASE-RELATED"/>
    <property type="match status" value="1"/>
</dbReference>
<sequence length="187" mass="22276">MISVIYGGNQSGVCFKVYESIIKNIHQSNRYVFNLQQMNLPLILENGYHSTVIDEHQEILNKLEQSDTLIFIYPLYWFNVTPIMKSFIDLAFWPEYAFSFKQKRYFRKGLWKDKKAIIVYTQGGPEVFHRMKKRMGYHVLKYPLNLSGIYTISTYHIDNLNRSRNKNKTMDKVIDDITKKVMKKLEE</sequence>
<dbReference type="InterPro" id="IPR051545">
    <property type="entry name" value="NAD(P)H_dehydrogenase_qn"/>
</dbReference>